<dbReference type="GO" id="GO:0000978">
    <property type="term" value="F:RNA polymerase II cis-regulatory region sequence-specific DNA binding"/>
    <property type="evidence" value="ECO:0007669"/>
    <property type="project" value="TreeGrafter"/>
</dbReference>
<dbReference type="CDD" id="cd00086">
    <property type="entry name" value="homeodomain"/>
    <property type="match status" value="1"/>
</dbReference>
<evidence type="ECO:0000256" key="1">
    <source>
        <dbReference type="ARBA" id="ARBA00004123"/>
    </source>
</evidence>
<sequence length="670" mass="76264">MSGWAGFSDDELRRLQQKESAGLAAAARGRKPASANRSRQQLQRERALHLASQKNIVDGGHVLPPEQQLTKPPPKEEPRPAAPARAPAVRLDAQPKICEVKPSKDHQPAAEEQTPLVKELEKQEVELREKTRLEQLQHEQKTMEENNKRKKALLAKTIAQMSKQTQAEAVKLKRIQKELQALDDMVSNDIGILRGRIEQASWDYTAARKRYEKAEAEYVMAKLDLHKKTEVKEQLTEHLCAIIQQNELRKARKLEELMQQLQLQATEEELERQKREEEDEEEDRKKRRSCAEGQRDGEEGTGSVADQEGAVQSTKDGKPSEGESVEEEERGAVFRQTRTTRPWSTSRRVWRSLTEIEREYGTMKDGIHFHSPQTNCSSRGKWVTLTSGSEQRIEALKEKTDKQHNIDQVSQFDDYKHVNTAEQLVYNSYAHVMDSRQATISNRLESPITSNLDSLQAKKNFSVSHLLDLEEAGEMVGNQADDSVGEAGRNMLESPGLTSGSDTTQQENEQMNTEEKKKRKQRRNRTTFNSSQLQALERVFERTHYPDAFVREDLARRVNLTEARVQVWFQNRRAKFRRNERAMLASKNASLLKSYSGDVTAVEQPIVPRPAPRPNDYLSWGSAAPYSAMATYPPTCSNTNTSQGMNMANSIANLRLKAKEYSLNQVPTVN</sequence>
<dbReference type="Pfam" id="PF00046">
    <property type="entry name" value="Homeodomain"/>
    <property type="match status" value="1"/>
</dbReference>
<feature type="region of interest" description="Disordered" evidence="10">
    <location>
        <begin position="480"/>
        <end position="530"/>
    </location>
</feature>
<organism evidence="13 14">
    <name type="scientific">Solea senegalensis</name>
    <name type="common">Senegalese sole</name>
    <dbReference type="NCBI Taxonomy" id="28829"/>
    <lineage>
        <taxon>Eukaryota</taxon>
        <taxon>Metazoa</taxon>
        <taxon>Chordata</taxon>
        <taxon>Craniata</taxon>
        <taxon>Vertebrata</taxon>
        <taxon>Euteleostomi</taxon>
        <taxon>Actinopterygii</taxon>
        <taxon>Neopterygii</taxon>
        <taxon>Teleostei</taxon>
        <taxon>Neoteleostei</taxon>
        <taxon>Acanthomorphata</taxon>
        <taxon>Carangaria</taxon>
        <taxon>Pleuronectiformes</taxon>
        <taxon>Pleuronectoidei</taxon>
        <taxon>Soleidae</taxon>
        <taxon>Solea</taxon>
    </lineage>
</organism>
<feature type="domain" description="OAR" evidence="12">
    <location>
        <begin position="649"/>
        <end position="662"/>
    </location>
</feature>
<protein>
    <submittedName>
        <fullName evidence="13">Paired mesoderm homeobox protein 1 isoform X2</fullName>
    </submittedName>
</protein>
<evidence type="ECO:0000256" key="10">
    <source>
        <dbReference type="SAM" id="MobiDB-lite"/>
    </source>
</evidence>
<keyword evidence="14" id="KW-1185">Reference proteome</keyword>
<dbReference type="FunFam" id="1.10.10.60:FF:000066">
    <property type="entry name" value="Paired mesoderm homeobox protein 1"/>
    <property type="match status" value="1"/>
</dbReference>
<keyword evidence="4 7" id="KW-0238">DNA-binding</keyword>
<dbReference type="PROSITE" id="PS00027">
    <property type="entry name" value="HOMEOBOX_1"/>
    <property type="match status" value="1"/>
</dbReference>
<comment type="subcellular location">
    <subcellularLocation>
        <location evidence="1 7 8">Nucleus</location>
    </subcellularLocation>
</comment>
<dbReference type="GO" id="GO:0005634">
    <property type="term" value="C:nucleus"/>
    <property type="evidence" value="ECO:0007669"/>
    <property type="project" value="UniProtKB-SubCell"/>
</dbReference>
<evidence type="ECO:0000256" key="3">
    <source>
        <dbReference type="ARBA" id="ARBA00022473"/>
    </source>
</evidence>
<dbReference type="InterPro" id="IPR003654">
    <property type="entry name" value="OAR_dom"/>
</dbReference>
<dbReference type="GO" id="GO:0000981">
    <property type="term" value="F:DNA-binding transcription factor activity, RNA polymerase II-specific"/>
    <property type="evidence" value="ECO:0007669"/>
    <property type="project" value="InterPro"/>
</dbReference>
<evidence type="ECO:0000256" key="5">
    <source>
        <dbReference type="ARBA" id="ARBA00023155"/>
    </source>
</evidence>
<reference evidence="13 14" key="1">
    <citation type="journal article" date="2021" name="Sci. Rep.">
        <title>Chromosome anchoring in Senegalese sole (Solea senegalensis) reveals sex-associated markers and genome rearrangements in flatfish.</title>
        <authorList>
            <person name="Guerrero-Cozar I."/>
            <person name="Gomez-Garrido J."/>
            <person name="Berbel C."/>
            <person name="Martinez-Blanch J.F."/>
            <person name="Alioto T."/>
            <person name="Claros M.G."/>
            <person name="Gagnaire P.A."/>
            <person name="Manchado M."/>
        </authorList>
    </citation>
    <scope>NUCLEOTIDE SEQUENCE [LARGE SCALE GENOMIC DNA]</scope>
    <source>
        <strain evidence="13">Sse05_10M</strain>
    </source>
</reference>
<keyword evidence="9" id="KW-0175">Coiled coil</keyword>
<evidence type="ECO:0000259" key="11">
    <source>
        <dbReference type="PROSITE" id="PS50071"/>
    </source>
</evidence>
<dbReference type="PANTHER" id="PTHR46385">
    <property type="entry name" value="PAIRED MESODERM HOMEOBOX PROTEIN 1-RELATED"/>
    <property type="match status" value="1"/>
</dbReference>
<dbReference type="InterPro" id="IPR043378">
    <property type="entry name" value="PRRX1/2"/>
</dbReference>
<feature type="region of interest" description="Disordered" evidence="10">
    <location>
        <begin position="266"/>
        <end position="339"/>
    </location>
</feature>
<keyword evidence="3" id="KW-0217">Developmental protein</keyword>
<dbReference type="InterPro" id="IPR001356">
    <property type="entry name" value="HD"/>
</dbReference>
<keyword evidence="5 7" id="KW-0371">Homeobox</keyword>
<evidence type="ECO:0000256" key="4">
    <source>
        <dbReference type="ARBA" id="ARBA00023125"/>
    </source>
</evidence>
<dbReference type="AlphaFoldDB" id="A0AAV6S8B3"/>
<dbReference type="PROSITE" id="PS50071">
    <property type="entry name" value="HOMEOBOX_2"/>
    <property type="match status" value="1"/>
</dbReference>
<evidence type="ECO:0000256" key="2">
    <source>
        <dbReference type="ARBA" id="ARBA00005733"/>
    </source>
</evidence>
<evidence type="ECO:0000313" key="14">
    <source>
        <dbReference type="Proteomes" id="UP000693946"/>
    </source>
</evidence>
<feature type="DNA-binding region" description="Homeobox" evidence="7">
    <location>
        <begin position="521"/>
        <end position="580"/>
    </location>
</feature>
<evidence type="ECO:0000256" key="7">
    <source>
        <dbReference type="PROSITE-ProRule" id="PRU00108"/>
    </source>
</evidence>
<evidence type="ECO:0000313" key="13">
    <source>
        <dbReference type="EMBL" id="KAG7513412.1"/>
    </source>
</evidence>
<dbReference type="InterPro" id="IPR017970">
    <property type="entry name" value="Homeobox_CS"/>
</dbReference>
<accession>A0AAV6S8B3</accession>
<feature type="region of interest" description="Disordered" evidence="10">
    <location>
        <begin position="15"/>
        <end position="94"/>
    </location>
</feature>
<feature type="compositionally biased region" description="Low complexity" evidence="10">
    <location>
        <begin position="20"/>
        <end position="35"/>
    </location>
</feature>
<dbReference type="PANTHER" id="PTHR46385:SF1">
    <property type="entry name" value="PAIRED MESODERM HOMEOBOX PROTEIN 1"/>
    <property type="match status" value="1"/>
</dbReference>
<dbReference type="Proteomes" id="UP000693946">
    <property type="component" value="Linkage Group LG14"/>
</dbReference>
<dbReference type="SMART" id="SM00389">
    <property type="entry name" value="HOX"/>
    <property type="match status" value="1"/>
</dbReference>
<evidence type="ECO:0000259" key="12">
    <source>
        <dbReference type="PROSITE" id="PS50803"/>
    </source>
</evidence>
<evidence type="ECO:0000256" key="9">
    <source>
        <dbReference type="SAM" id="Coils"/>
    </source>
</evidence>
<evidence type="ECO:0000256" key="6">
    <source>
        <dbReference type="ARBA" id="ARBA00023242"/>
    </source>
</evidence>
<gene>
    <name evidence="13" type="ORF">JOB18_007125</name>
</gene>
<name>A0AAV6S8B3_SOLSE</name>
<keyword evidence="6 7" id="KW-0539">Nucleus</keyword>
<proteinExistence type="inferred from homology"/>
<comment type="caution">
    <text evidence="13">The sequence shown here is derived from an EMBL/GenBank/DDBJ whole genome shotgun (WGS) entry which is preliminary data.</text>
</comment>
<evidence type="ECO:0000256" key="8">
    <source>
        <dbReference type="RuleBase" id="RU000682"/>
    </source>
</evidence>
<dbReference type="PROSITE" id="PS50803">
    <property type="entry name" value="OAR"/>
    <property type="match status" value="1"/>
</dbReference>
<feature type="domain" description="Homeobox" evidence="11">
    <location>
        <begin position="519"/>
        <end position="579"/>
    </location>
</feature>
<dbReference type="Pfam" id="PF03826">
    <property type="entry name" value="OAR"/>
    <property type="match status" value="1"/>
</dbReference>
<feature type="coiled-coil region" evidence="9">
    <location>
        <begin position="117"/>
        <end position="156"/>
    </location>
</feature>
<feature type="compositionally biased region" description="Basic and acidic residues" evidence="10">
    <location>
        <begin position="289"/>
        <end position="298"/>
    </location>
</feature>
<dbReference type="EMBL" id="JAGKHQ010000006">
    <property type="protein sequence ID" value="KAG7513412.1"/>
    <property type="molecule type" value="Genomic_DNA"/>
</dbReference>
<comment type="similarity">
    <text evidence="2">Belongs to the paired homeobox family.</text>
</comment>